<dbReference type="GO" id="GO:0005996">
    <property type="term" value="P:monosaccharide metabolic process"/>
    <property type="evidence" value="ECO:0007669"/>
    <property type="project" value="InterPro"/>
</dbReference>
<feature type="region of interest" description="Disordered" evidence="3">
    <location>
        <begin position="1"/>
        <end position="20"/>
    </location>
</feature>
<gene>
    <name evidence="5" type="ORF">OP8BY_0212</name>
</gene>
<keyword evidence="4" id="KW-0472">Membrane</keyword>
<reference evidence="5 6" key="1">
    <citation type="submission" date="2018-08" db="EMBL/GenBank/DDBJ databases">
        <title>Genome analysis of the thermophilic bacterium of the candidate phylum Aminicenantes from deep subsurface aquifer revealed its physiology and ecological role.</title>
        <authorList>
            <person name="Kadnikov V.V."/>
            <person name="Mardanov A.V."/>
            <person name="Beletsky A.V."/>
            <person name="Karnachuk O.V."/>
            <person name="Ravin N.V."/>
        </authorList>
    </citation>
    <scope>NUCLEOTIDE SEQUENCE [LARGE SCALE GENOMIC DNA]</scope>
    <source>
        <strain evidence="5">BY38</strain>
    </source>
</reference>
<dbReference type="AlphaFoldDB" id="A0A3E2BLJ3"/>
<evidence type="ECO:0000313" key="5">
    <source>
        <dbReference type="EMBL" id="RFT15564.1"/>
    </source>
</evidence>
<evidence type="ECO:0000313" key="6">
    <source>
        <dbReference type="Proteomes" id="UP000257323"/>
    </source>
</evidence>
<name>A0A3E2BLJ3_9BACT</name>
<evidence type="ECO:0000256" key="1">
    <source>
        <dbReference type="ARBA" id="ARBA00023235"/>
    </source>
</evidence>
<dbReference type="PANTHER" id="PTHR36120">
    <property type="entry name" value="FUCOSE ISOMERASE"/>
    <property type="match status" value="1"/>
</dbReference>
<comment type="caution">
    <text evidence="5">The sequence shown here is derived from an EMBL/GenBank/DDBJ whole genome shotgun (WGS) entry which is preliminary data.</text>
</comment>
<dbReference type="InterPro" id="IPR006311">
    <property type="entry name" value="TAT_signal"/>
</dbReference>
<dbReference type="Proteomes" id="UP000257323">
    <property type="component" value="Unassembled WGS sequence"/>
</dbReference>
<keyword evidence="4" id="KW-0812">Transmembrane</keyword>
<dbReference type="SUPFAM" id="SSF53743">
    <property type="entry name" value="FucI/AraA N-terminal and middle domains"/>
    <property type="match status" value="1"/>
</dbReference>
<dbReference type="PROSITE" id="PS51318">
    <property type="entry name" value="TAT"/>
    <property type="match status" value="1"/>
</dbReference>
<dbReference type="GO" id="GO:0005737">
    <property type="term" value="C:cytoplasm"/>
    <property type="evidence" value="ECO:0007669"/>
    <property type="project" value="InterPro"/>
</dbReference>
<protein>
    <recommendedName>
        <fullName evidence="7">L-fucose isomerase</fullName>
    </recommendedName>
</protein>
<proteinExistence type="predicted"/>
<dbReference type="InterPro" id="IPR009015">
    <property type="entry name" value="Fucose_isomerase_N/cen_sf"/>
</dbReference>
<evidence type="ECO:0000256" key="2">
    <source>
        <dbReference type="ARBA" id="ARBA00023277"/>
    </source>
</evidence>
<evidence type="ECO:0000256" key="3">
    <source>
        <dbReference type="SAM" id="MobiDB-lite"/>
    </source>
</evidence>
<sequence length="493" mass="54226">MKRTQRKERAMKDSCQNFPGKPSSFSRRQFLGTCLAGSASVLLLKKKLVASLNRAAGAETEPAGRPRIRLVFSHIPPDRPTWPNIGYDYEGRKKELTAKLIKALPDIEFLPVTVQSQKEAENLLTNDRGIDGYVIYLVGIWTGAAGVIAASGRPTILVDDLYAGSGEFLIQYAASRRAGHRVAGVTSSRFEDAVEAIGCFSAIKKMQQSRILDVTDSPGFWGNPQKIKEFFGTEVIKIGSAEINEAYRRADRAQAERWARTWIKNAEKVVEPSEEEIKKSGLMYVAMQDLMRAHRARAITVDCLNLFYTGKLPAYPCLGFCQLNDDGLVGACEGDVPSTTMMLLAGYLAGRPGYISDPVIDTSQNKIIYAHCVAPTRVFGPAGPANPYRIRNHSEDRKGAAIQSLLPAGELVTSFELNSETGEIVLHQAVTTGNVEEDKACRTKLAAEPAGNIDRLLGEWDRFGWHRVTVYGDLKKKLEVVSSLLGMKIVEEA</sequence>
<keyword evidence="1" id="KW-0413">Isomerase</keyword>
<dbReference type="GO" id="GO:0016861">
    <property type="term" value="F:intramolecular oxidoreductase activity, interconverting aldoses and ketoses"/>
    <property type="evidence" value="ECO:0007669"/>
    <property type="project" value="InterPro"/>
</dbReference>
<keyword evidence="2" id="KW-0119">Carbohydrate metabolism</keyword>
<accession>A0A3E2BLJ3</accession>
<evidence type="ECO:0000256" key="4">
    <source>
        <dbReference type="SAM" id="Phobius"/>
    </source>
</evidence>
<dbReference type="EMBL" id="QUAH01000008">
    <property type="protein sequence ID" value="RFT15564.1"/>
    <property type="molecule type" value="Genomic_DNA"/>
</dbReference>
<keyword evidence="4" id="KW-1133">Transmembrane helix</keyword>
<organism evidence="5 6">
    <name type="scientific">Candidatus Saccharicenans subterraneus</name>
    <dbReference type="NCBI Taxonomy" id="2508984"/>
    <lineage>
        <taxon>Bacteria</taxon>
        <taxon>Candidatus Aminicenantota</taxon>
        <taxon>Candidatus Aminicenantia</taxon>
        <taxon>Candidatus Aminicenantales</taxon>
        <taxon>Candidatus Saccharicenantaceae</taxon>
        <taxon>Candidatus Saccharicenans</taxon>
    </lineage>
</organism>
<evidence type="ECO:0008006" key="7">
    <source>
        <dbReference type="Google" id="ProtNLM"/>
    </source>
</evidence>
<feature type="transmembrane region" description="Helical" evidence="4">
    <location>
        <begin position="133"/>
        <end position="152"/>
    </location>
</feature>
<dbReference type="PANTHER" id="PTHR36120:SF1">
    <property type="entry name" value="L-FUCOSE ISOMERASE C-TERMINAL DOMAIN-CONTAINING PROTEIN"/>
    <property type="match status" value="1"/>
</dbReference>